<dbReference type="EMBL" id="AJAT01000012">
    <property type="protein sequence ID" value="EOL45514.1"/>
    <property type="molecule type" value="Genomic_DNA"/>
</dbReference>
<dbReference type="AlphaFoldDB" id="R3TVA8"/>
<dbReference type="STRING" id="154621.RV11_GL000049"/>
<dbReference type="PANTHER" id="PTHR37038">
    <property type="entry name" value="TRANSCRIPTIONAL REGULATOR-RELATED"/>
    <property type="match status" value="1"/>
</dbReference>
<reference evidence="2 3" key="1">
    <citation type="submission" date="2013-02" db="EMBL/GenBank/DDBJ databases">
        <title>The Genome Sequence of Enterococcus phoeniculicola BAA-412.</title>
        <authorList>
            <consortium name="The Broad Institute Genome Sequencing Platform"/>
            <consortium name="The Broad Institute Genome Sequencing Center for Infectious Disease"/>
            <person name="Earl A.M."/>
            <person name="Gilmore M.S."/>
            <person name="Lebreton F."/>
            <person name="Walker B."/>
            <person name="Young S.K."/>
            <person name="Zeng Q."/>
            <person name="Gargeya S."/>
            <person name="Fitzgerald M."/>
            <person name="Haas B."/>
            <person name="Abouelleil A."/>
            <person name="Alvarado L."/>
            <person name="Arachchi H.M."/>
            <person name="Berlin A.M."/>
            <person name="Chapman S.B."/>
            <person name="Dewar J."/>
            <person name="Goldberg J."/>
            <person name="Griggs A."/>
            <person name="Gujja S."/>
            <person name="Hansen M."/>
            <person name="Howarth C."/>
            <person name="Imamovic A."/>
            <person name="Larimer J."/>
            <person name="McCowan C."/>
            <person name="Murphy C."/>
            <person name="Neiman D."/>
            <person name="Pearson M."/>
            <person name="Priest M."/>
            <person name="Roberts A."/>
            <person name="Saif S."/>
            <person name="Shea T."/>
            <person name="Sisk P."/>
            <person name="Sykes S."/>
            <person name="Wortman J."/>
            <person name="Nusbaum C."/>
            <person name="Birren B."/>
        </authorList>
    </citation>
    <scope>NUCLEOTIDE SEQUENCE [LARGE SCALE GENOMIC DNA]</scope>
    <source>
        <strain evidence="2 3">ATCC BAA-412</strain>
    </source>
</reference>
<gene>
    <name evidence="2" type="ORF">UC3_01404</name>
</gene>
<dbReference type="RefSeq" id="WP_010768067.1">
    <property type="nucleotide sequence ID" value="NZ_ASWE01000003.1"/>
</dbReference>
<dbReference type="InterPro" id="IPR010982">
    <property type="entry name" value="Lambda_DNA-bd_dom_sf"/>
</dbReference>
<dbReference type="InterPro" id="IPR053163">
    <property type="entry name" value="HTH-type_regulator_Rgg"/>
</dbReference>
<keyword evidence="3" id="KW-1185">Reference proteome</keyword>
<organism evidence="2 3">
    <name type="scientific">Enterococcus phoeniculicola ATCC BAA-412</name>
    <dbReference type="NCBI Taxonomy" id="1158610"/>
    <lineage>
        <taxon>Bacteria</taxon>
        <taxon>Bacillati</taxon>
        <taxon>Bacillota</taxon>
        <taxon>Bacilli</taxon>
        <taxon>Lactobacillales</taxon>
        <taxon>Enterococcaceae</taxon>
        <taxon>Enterococcus</taxon>
    </lineage>
</organism>
<accession>R3TVA8</accession>
<dbReference type="NCBIfam" id="TIGR01716">
    <property type="entry name" value="RGG_Cterm"/>
    <property type="match status" value="1"/>
</dbReference>
<comment type="caution">
    <text evidence="2">The sequence shown here is derived from an EMBL/GenBank/DDBJ whole genome shotgun (WGS) entry which is preliminary data.</text>
</comment>
<proteinExistence type="predicted"/>
<evidence type="ECO:0000313" key="2">
    <source>
        <dbReference type="EMBL" id="EOL45514.1"/>
    </source>
</evidence>
<dbReference type="HOGENOM" id="CLU_072045_1_1_9"/>
<dbReference type="PROSITE" id="PS50943">
    <property type="entry name" value="HTH_CROC1"/>
    <property type="match status" value="1"/>
</dbReference>
<dbReference type="PANTHER" id="PTHR37038:SF12">
    <property type="entry name" value="TRANSCRIPTIONAL REGULATOR"/>
    <property type="match status" value="1"/>
</dbReference>
<evidence type="ECO:0000259" key="1">
    <source>
        <dbReference type="PROSITE" id="PS50943"/>
    </source>
</evidence>
<name>R3TVA8_9ENTE</name>
<evidence type="ECO:0000313" key="3">
    <source>
        <dbReference type="Proteomes" id="UP000013785"/>
    </source>
</evidence>
<dbReference type="Pfam" id="PF21259">
    <property type="entry name" value="Rgg_C"/>
    <property type="match status" value="1"/>
</dbReference>
<dbReference type="SUPFAM" id="SSF47413">
    <property type="entry name" value="lambda repressor-like DNA-binding domains"/>
    <property type="match status" value="1"/>
</dbReference>
<dbReference type="PATRIC" id="fig|1158610.3.peg.1386"/>
<dbReference type="InterPro" id="IPR001387">
    <property type="entry name" value="Cro/C1-type_HTH"/>
</dbReference>
<dbReference type="OrthoDB" id="34624at2"/>
<dbReference type="CDD" id="cd00093">
    <property type="entry name" value="HTH_XRE"/>
    <property type="match status" value="1"/>
</dbReference>
<dbReference type="Pfam" id="PF01381">
    <property type="entry name" value="HTH_3"/>
    <property type="match status" value="1"/>
</dbReference>
<dbReference type="InterPro" id="IPR011990">
    <property type="entry name" value="TPR-like_helical_dom_sf"/>
</dbReference>
<dbReference type="Gene3D" id="1.25.40.10">
    <property type="entry name" value="Tetratricopeptide repeat domain"/>
    <property type="match status" value="1"/>
</dbReference>
<dbReference type="GO" id="GO:0003677">
    <property type="term" value="F:DNA binding"/>
    <property type="evidence" value="ECO:0007669"/>
    <property type="project" value="InterPro"/>
</dbReference>
<protein>
    <submittedName>
        <fullName evidence="2">Transcriptional activator, Rgg/GadR/MutR family domain-containing protein</fullName>
    </submittedName>
</protein>
<dbReference type="Proteomes" id="UP000013785">
    <property type="component" value="Unassembled WGS sequence"/>
</dbReference>
<dbReference type="SMART" id="SM00530">
    <property type="entry name" value="HTH_XRE"/>
    <property type="match status" value="1"/>
</dbReference>
<sequence>MNFGPKIREIRIKKGLSQKETYSGIISKSYAIEFEKGKHSISANFLIHVLERLNMDMDEFLFIYMDYRLSPYSSYIYRLSSYSNTHNVDSLHQLYRELSEKNTEIYRVRAAETRCRIRVIEQFKMTGIWDTTCILKEDQAFIQEYLVRIETWTLQEIQLFGNTIEFLDFHAHFPLFKNLSKSLSLYMNYDRGREIFCVMLINLISQAIKHQFLDYAEVLIQQLKLLSSDYKEFFHAAIARYFDSILLIKRGDHEQGYAEAEKLLLFFRELNQQSLADELAVHIKKVSL</sequence>
<dbReference type="eggNOG" id="COG1396">
    <property type="taxonomic scope" value="Bacteria"/>
</dbReference>
<dbReference type="InterPro" id="IPR010057">
    <property type="entry name" value="Transcription_activator_Rgg_C"/>
</dbReference>
<feature type="domain" description="HTH cro/C1-type" evidence="1">
    <location>
        <begin position="7"/>
        <end position="60"/>
    </location>
</feature>